<dbReference type="RefSeq" id="WP_197162425.1">
    <property type="nucleotide sequence ID" value="NZ_JADZGI010000001.1"/>
</dbReference>
<reference evidence="1" key="1">
    <citation type="submission" date="2020-11" db="EMBL/GenBank/DDBJ databases">
        <title>Novosphingobium aureum sp. nov., a marine bacterium isolated from sediment of a salt flat.</title>
        <authorList>
            <person name="Yoo Y."/>
            <person name="Kim J.-J."/>
        </authorList>
    </citation>
    <scope>NUCLEOTIDE SEQUENCE</scope>
    <source>
        <strain evidence="1">YJ-S2-02</strain>
    </source>
</reference>
<dbReference type="Proteomes" id="UP000617634">
    <property type="component" value="Unassembled WGS sequence"/>
</dbReference>
<dbReference type="EMBL" id="JADZGI010000001">
    <property type="protein sequence ID" value="MBH0112716.1"/>
    <property type="molecule type" value="Genomic_DNA"/>
</dbReference>
<name>A0A931HC38_9SPHN</name>
<accession>A0A931HC38</accession>
<gene>
    <name evidence="1" type="ORF">I5E68_07095</name>
</gene>
<protein>
    <submittedName>
        <fullName evidence="1">Uncharacterized protein</fullName>
    </submittedName>
</protein>
<evidence type="ECO:0000313" key="1">
    <source>
        <dbReference type="EMBL" id="MBH0112716.1"/>
    </source>
</evidence>
<organism evidence="1 2">
    <name type="scientific">Novosphingobium aureum</name>
    <dbReference type="NCBI Taxonomy" id="2792964"/>
    <lineage>
        <taxon>Bacteria</taxon>
        <taxon>Pseudomonadati</taxon>
        <taxon>Pseudomonadota</taxon>
        <taxon>Alphaproteobacteria</taxon>
        <taxon>Sphingomonadales</taxon>
        <taxon>Sphingomonadaceae</taxon>
        <taxon>Novosphingobium</taxon>
    </lineage>
</organism>
<proteinExistence type="predicted"/>
<dbReference type="AlphaFoldDB" id="A0A931HC38"/>
<sequence>MANRPIDASSLYDVNAAGQYPLVTKANNDLPNGMCRGLLVGVAGTANLMDRLGNVETDVPLQAGYNPLMCLQVRTGGTADNIRALY</sequence>
<keyword evidence="2" id="KW-1185">Reference proteome</keyword>
<evidence type="ECO:0000313" key="2">
    <source>
        <dbReference type="Proteomes" id="UP000617634"/>
    </source>
</evidence>
<comment type="caution">
    <text evidence="1">The sequence shown here is derived from an EMBL/GenBank/DDBJ whole genome shotgun (WGS) entry which is preliminary data.</text>
</comment>